<evidence type="ECO:0000313" key="4">
    <source>
        <dbReference type="Proteomes" id="UP000436088"/>
    </source>
</evidence>
<keyword evidence="4" id="KW-1185">Reference proteome</keyword>
<gene>
    <name evidence="3" type="ORF">F3Y22_tig00110904pilonHSYRG00055</name>
</gene>
<proteinExistence type="predicted"/>
<dbReference type="PANTHER" id="PTHR47270:SF3">
    <property type="entry name" value="HYPOTETICAL PROTEIN"/>
    <property type="match status" value="1"/>
</dbReference>
<accession>A0A6A2ZGZ4</accession>
<dbReference type="Proteomes" id="UP000436088">
    <property type="component" value="Unassembled WGS sequence"/>
</dbReference>
<dbReference type="Gene3D" id="1.10.287.1490">
    <property type="match status" value="1"/>
</dbReference>
<feature type="region of interest" description="Disordered" evidence="2">
    <location>
        <begin position="80"/>
        <end position="105"/>
    </location>
</feature>
<evidence type="ECO:0000313" key="3">
    <source>
        <dbReference type="EMBL" id="KAE8690235.1"/>
    </source>
</evidence>
<name>A0A6A2ZGZ4_HIBSY</name>
<reference evidence="3" key="1">
    <citation type="submission" date="2019-09" db="EMBL/GenBank/DDBJ databases">
        <title>Draft genome information of white flower Hibiscus syriacus.</title>
        <authorList>
            <person name="Kim Y.-M."/>
        </authorList>
    </citation>
    <scope>NUCLEOTIDE SEQUENCE [LARGE SCALE GENOMIC DNA]</scope>
    <source>
        <strain evidence="3">YM2019G1</strain>
    </source>
</reference>
<comment type="caution">
    <text evidence="3">The sequence shown here is derived from an EMBL/GenBank/DDBJ whole genome shotgun (WGS) entry which is preliminary data.</text>
</comment>
<evidence type="ECO:0000256" key="2">
    <source>
        <dbReference type="SAM" id="MobiDB-lite"/>
    </source>
</evidence>
<evidence type="ECO:0000256" key="1">
    <source>
        <dbReference type="SAM" id="Coils"/>
    </source>
</evidence>
<dbReference type="AlphaFoldDB" id="A0A6A2ZGZ4"/>
<keyword evidence="1" id="KW-0175">Coiled coil</keyword>
<dbReference type="EMBL" id="VEPZ02001156">
    <property type="protein sequence ID" value="KAE8690235.1"/>
    <property type="molecule type" value="Genomic_DNA"/>
</dbReference>
<protein>
    <submittedName>
        <fullName evidence="3">Uncharacterized protein</fullName>
    </submittedName>
</protein>
<feature type="coiled-coil region" evidence="1">
    <location>
        <begin position="117"/>
        <end position="256"/>
    </location>
</feature>
<dbReference type="PANTHER" id="PTHR47270">
    <property type="entry name" value="PROTEIN MLP1-LIKE"/>
    <property type="match status" value="1"/>
</dbReference>
<organism evidence="3 4">
    <name type="scientific">Hibiscus syriacus</name>
    <name type="common">Rose of Sharon</name>
    <dbReference type="NCBI Taxonomy" id="106335"/>
    <lineage>
        <taxon>Eukaryota</taxon>
        <taxon>Viridiplantae</taxon>
        <taxon>Streptophyta</taxon>
        <taxon>Embryophyta</taxon>
        <taxon>Tracheophyta</taxon>
        <taxon>Spermatophyta</taxon>
        <taxon>Magnoliopsida</taxon>
        <taxon>eudicotyledons</taxon>
        <taxon>Gunneridae</taxon>
        <taxon>Pentapetalae</taxon>
        <taxon>rosids</taxon>
        <taxon>malvids</taxon>
        <taxon>Malvales</taxon>
        <taxon>Malvaceae</taxon>
        <taxon>Malvoideae</taxon>
        <taxon>Hibiscus</taxon>
    </lineage>
</organism>
<sequence length="266" mass="29686">MSKNSSSSSSFASASISASQDYYYASQARFGFYPPYHTSIGLRRLGLEAHGTQVDSVTTVMASNTISISSPYFECGSQSVFSAPPLEQPNEDEDDNDPTGSIHPATPLQAEFRKGGDAHLIREIEALKAKLEELETDCNELSDENLELLLKIKETNGGIAELEAEVTIVVNELAQKRTDIQTLETTMQSKEVEIMELRLNRSKLEVKCKSLRREITELQATNETLIEECNSIKQLAEELRKEKSQLEEHCANPEDKLRGFYITDTV</sequence>